<reference evidence="4" key="1">
    <citation type="journal article" date="2020" name="Stud. Mycol.">
        <title>101 Dothideomycetes genomes: a test case for predicting lifestyles and emergence of pathogens.</title>
        <authorList>
            <person name="Haridas S."/>
            <person name="Albert R."/>
            <person name="Binder M."/>
            <person name="Bloem J."/>
            <person name="Labutti K."/>
            <person name="Salamov A."/>
            <person name="Andreopoulos B."/>
            <person name="Baker S."/>
            <person name="Barry K."/>
            <person name="Bills G."/>
            <person name="Bluhm B."/>
            <person name="Cannon C."/>
            <person name="Castanera R."/>
            <person name="Culley D."/>
            <person name="Daum C."/>
            <person name="Ezra D."/>
            <person name="Gonzalez J."/>
            <person name="Henrissat B."/>
            <person name="Kuo A."/>
            <person name="Liang C."/>
            <person name="Lipzen A."/>
            <person name="Lutzoni F."/>
            <person name="Magnuson J."/>
            <person name="Mondo S."/>
            <person name="Nolan M."/>
            <person name="Ohm R."/>
            <person name="Pangilinan J."/>
            <person name="Park H.-J."/>
            <person name="Ramirez L."/>
            <person name="Alfaro M."/>
            <person name="Sun H."/>
            <person name="Tritt A."/>
            <person name="Yoshinaga Y."/>
            <person name="Zwiers L.-H."/>
            <person name="Turgeon B."/>
            <person name="Goodwin S."/>
            <person name="Spatafora J."/>
            <person name="Crous P."/>
            <person name="Grigoriev I."/>
        </authorList>
    </citation>
    <scope>NUCLEOTIDE SEQUENCE</scope>
    <source>
        <strain evidence="4">CBS 675.92</strain>
    </source>
</reference>
<organism evidence="4 5">
    <name type="scientific">Byssothecium circinans</name>
    <dbReference type="NCBI Taxonomy" id="147558"/>
    <lineage>
        <taxon>Eukaryota</taxon>
        <taxon>Fungi</taxon>
        <taxon>Dikarya</taxon>
        <taxon>Ascomycota</taxon>
        <taxon>Pezizomycotina</taxon>
        <taxon>Dothideomycetes</taxon>
        <taxon>Pleosporomycetidae</taxon>
        <taxon>Pleosporales</taxon>
        <taxon>Massarineae</taxon>
        <taxon>Massarinaceae</taxon>
        <taxon>Byssothecium</taxon>
    </lineage>
</organism>
<evidence type="ECO:0000313" key="4">
    <source>
        <dbReference type="EMBL" id="KAF1954899.1"/>
    </source>
</evidence>
<evidence type="ECO:0008006" key="6">
    <source>
        <dbReference type="Google" id="ProtNLM"/>
    </source>
</evidence>
<protein>
    <recommendedName>
        <fullName evidence="6">Extracellular membrane protein CFEM domain-containing protein</fullName>
    </recommendedName>
</protein>
<evidence type="ECO:0000256" key="3">
    <source>
        <dbReference type="SAM" id="SignalP"/>
    </source>
</evidence>
<dbReference type="Proteomes" id="UP000800035">
    <property type="component" value="Unassembled WGS sequence"/>
</dbReference>
<proteinExistence type="predicted"/>
<feature type="region of interest" description="Disordered" evidence="1">
    <location>
        <begin position="128"/>
        <end position="179"/>
    </location>
</feature>
<evidence type="ECO:0000313" key="5">
    <source>
        <dbReference type="Proteomes" id="UP000800035"/>
    </source>
</evidence>
<feature type="compositionally biased region" description="Low complexity" evidence="1">
    <location>
        <begin position="146"/>
        <end position="165"/>
    </location>
</feature>
<keyword evidence="3" id="KW-0732">Signal</keyword>
<keyword evidence="5" id="KW-1185">Reference proteome</keyword>
<sequence>MHFSRANNLPQCLIALLFTTFAAAAGPTSIFINQVQPQYDALSPCAEAPLRTIVRNMAFDCGDGSQTTSYACFCFSSSAKVVSRITSMINKNCTSEAEADQVTSAADIFSKYCQLGALTIVGSSATGLVTSSSPTPSTSPSPSHPSSPSASPAAGASTTLSTPTPSSTPPPTRPSTPEKKTPVVAIAVGVSVPVAVIALGLMSFLLYRRRNRDPPTQNKGDELHTDGQIMEADNESNVLQPKVEPVEIGDSRRRAELATLAKEDIPGDALPAQELDGGENR</sequence>
<keyword evidence="2" id="KW-0812">Transmembrane</keyword>
<accession>A0A6A5TT35</accession>
<keyword evidence="2" id="KW-1133">Transmembrane helix</keyword>
<dbReference type="AlphaFoldDB" id="A0A6A5TT35"/>
<dbReference type="OrthoDB" id="3794517at2759"/>
<keyword evidence="2" id="KW-0472">Membrane</keyword>
<gene>
    <name evidence="4" type="ORF">CC80DRAFT_493621</name>
</gene>
<evidence type="ECO:0000256" key="1">
    <source>
        <dbReference type="SAM" id="MobiDB-lite"/>
    </source>
</evidence>
<dbReference type="EMBL" id="ML976997">
    <property type="protein sequence ID" value="KAF1954899.1"/>
    <property type="molecule type" value="Genomic_DNA"/>
</dbReference>
<feature type="transmembrane region" description="Helical" evidence="2">
    <location>
        <begin position="183"/>
        <end position="207"/>
    </location>
</feature>
<name>A0A6A5TT35_9PLEO</name>
<feature type="signal peptide" evidence="3">
    <location>
        <begin position="1"/>
        <end position="24"/>
    </location>
</feature>
<feature type="chain" id="PRO_5025655066" description="Extracellular membrane protein CFEM domain-containing protein" evidence="3">
    <location>
        <begin position="25"/>
        <end position="281"/>
    </location>
</feature>
<evidence type="ECO:0000256" key="2">
    <source>
        <dbReference type="SAM" id="Phobius"/>
    </source>
</evidence>